<protein>
    <submittedName>
        <fullName evidence="4">Uncharacterized protein KIAA1143 homolog isoform X5</fullName>
    </submittedName>
</protein>
<gene>
    <name evidence="4" type="primary">Kiaa1143</name>
</gene>
<name>A0A9J7H0K3_CRIGR</name>
<dbReference type="InterPro" id="IPR027911">
    <property type="entry name" value="DUF4604"/>
</dbReference>
<dbReference type="PANTHER" id="PTHR31195">
    <property type="entry name" value="GEO02494P1"/>
    <property type="match status" value="1"/>
</dbReference>
<feature type="compositionally biased region" description="Acidic residues" evidence="1">
    <location>
        <begin position="43"/>
        <end position="56"/>
    </location>
</feature>
<dbReference type="GeneID" id="100764346"/>
<feature type="compositionally biased region" description="Low complexity" evidence="1">
    <location>
        <begin position="271"/>
        <end position="282"/>
    </location>
</feature>
<feature type="region of interest" description="Disordered" evidence="1">
    <location>
        <begin position="28"/>
        <end position="66"/>
    </location>
</feature>
<reference evidence="4" key="3">
    <citation type="submission" date="2025-08" db="UniProtKB">
        <authorList>
            <consortium name="RefSeq"/>
        </authorList>
    </citation>
    <scope>IDENTIFICATION</scope>
    <source>
        <strain evidence="4">17A/GY</strain>
        <tissue evidence="4">Liver</tissue>
    </source>
</reference>
<evidence type="ECO:0000259" key="2">
    <source>
        <dbReference type="Pfam" id="PF15377"/>
    </source>
</evidence>
<organism evidence="3 4">
    <name type="scientific">Cricetulus griseus</name>
    <name type="common">Chinese hamster</name>
    <name type="synonym">Cricetulus barabensis griseus</name>
    <dbReference type="NCBI Taxonomy" id="10029"/>
    <lineage>
        <taxon>Eukaryota</taxon>
        <taxon>Metazoa</taxon>
        <taxon>Chordata</taxon>
        <taxon>Craniata</taxon>
        <taxon>Vertebrata</taxon>
        <taxon>Euteleostomi</taxon>
        <taxon>Mammalia</taxon>
        <taxon>Eutheria</taxon>
        <taxon>Euarchontoglires</taxon>
        <taxon>Glires</taxon>
        <taxon>Rodentia</taxon>
        <taxon>Myomorpha</taxon>
        <taxon>Muroidea</taxon>
        <taxon>Cricetidae</taxon>
        <taxon>Cricetinae</taxon>
        <taxon>Cricetulus</taxon>
    </lineage>
</organism>
<sequence length="312" mass="33963">MSKRNQVSYVRPAEPAFLARFKERVGYREGPTVETKKIQPQLPDDDGDHSDKEDEQPQVVVLKQGDLTAEEVMKIKAEIKAAKADEEPPPADGRIMYRKPVKRPSDEKCLGLTASSKKKKTNEDDENKQNSVRKNSQKQIRNSSLLSFDNEDENDVDFIAHTEFSTNAKSRITVLEGYSPGAGLSRPGPSAQASPSSTSQQPPPPATARPRYRPPGPARPGPASSRVVQRDPAVSPPAQPGSPRRPSPPAPVSRPEPTEPHCNNRAENNDRTGSASGRTSGSPLAQPTSLGMWEVVLLGAFPRVLRLVRAGC</sequence>
<dbReference type="AlphaFoldDB" id="A0A9J7H0K3"/>
<dbReference type="CTD" id="57456"/>
<feature type="compositionally biased region" description="Low complexity" evidence="1">
    <location>
        <begin position="185"/>
        <end position="200"/>
    </location>
</feature>
<dbReference type="InterPro" id="IPR040219">
    <property type="entry name" value="KIAA1143-like"/>
</dbReference>
<feature type="compositionally biased region" description="Pro residues" evidence="1">
    <location>
        <begin position="234"/>
        <end position="254"/>
    </location>
</feature>
<feature type="domain" description="DUF4604" evidence="2">
    <location>
        <begin position="5"/>
        <end position="152"/>
    </location>
</feature>
<feature type="compositionally biased region" description="Polar residues" evidence="1">
    <location>
        <begin position="129"/>
        <end position="147"/>
    </location>
</feature>
<feature type="region of interest" description="Disordered" evidence="1">
    <location>
        <begin position="178"/>
        <end position="287"/>
    </location>
</feature>
<feature type="compositionally biased region" description="Basic and acidic residues" evidence="1">
    <location>
        <begin position="256"/>
        <end position="270"/>
    </location>
</feature>
<dbReference type="Proteomes" id="UP001108280">
    <property type="component" value="Chromosome 4"/>
</dbReference>
<dbReference type="PANTHER" id="PTHR31195:SF2">
    <property type="entry name" value="GEO02494P1"/>
    <property type="match status" value="1"/>
</dbReference>
<evidence type="ECO:0000313" key="4">
    <source>
        <dbReference type="RefSeq" id="XP_035299973.1"/>
    </source>
</evidence>
<dbReference type="Pfam" id="PF15377">
    <property type="entry name" value="DUF4604"/>
    <property type="match status" value="1"/>
</dbReference>
<accession>A0A9J7H0K3</accession>
<dbReference type="RefSeq" id="XP_035299973.1">
    <property type="nucleotide sequence ID" value="XM_035444082.1"/>
</dbReference>
<evidence type="ECO:0000313" key="3">
    <source>
        <dbReference type="Proteomes" id="UP001108280"/>
    </source>
</evidence>
<feature type="region of interest" description="Disordered" evidence="1">
    <location>
        <begin position="80"/>
        <end position="153"/>
    </location>
</feature>
<keyword evidence="3" id="KW-1185">Reference proteome</keyword>
<proteinExistence type="predicted"/>
<evidence type="ECO:0000256" key="1">
    <source>
        <dbReference type="SAM" id="MobiDB-lite"/>
    </source>
</evidence>
<reference evidence="3" key="2">
    <citation type="journal article" date="2020" name="Biotechnol. Bioeng.">
        <title>Chromosome-scale scaffolds for the Chinese hamster reference genome assembly to facilitate the study of the CHO epigenome.</title>
        <authorList>
            <person name="Hilliard W."/>
            <person name="MacDonald M."/>
            <person name="Lee K.H."/>
        </authorList>
    </citation>
    <scope>NUCLEOTIDE SEQUENCE [LARGE SCALE GENOMIC DNA]</scope>
    <source>
        <strain evidence="3">17A/GY</strain>
    </source>
</reference>
<reference evidence="3" key="1">
    <citation type="journal article" date="2018" name="Biotechnol. Bioeng.">
        <title>A reference genome of the Chinese hamster based on a hybrid assembly strategy.</title>
        <authorList>
            <person name="Rupp O."/>
            <person name="MacDonald M.L."/>
            <person name="Li S."/>
            <person name="Dhiman H."/>
            <person name="Polson S."/>
            <person name="Griep S."/>
            <person name="Heffner K."/>
            <person name="Hernandez I."/>
            <person name="Brinkrolf K."/>
            <person name="Jadhav V."/>
            <person name="Samoudi M."/>
            <person name="Hao H."/>
            <person name="Kingham B."/>
            <person name="Goesmann A."/>
            <person name="Betenbaugh M.J."/>
            <person name="Lewis N.E."/>
            <person name="Borth N."/>
            <person name="Lee K.H."/>
        </authorList>
    </citation>
    <scope>NUCLEOTIDE SEQUENCE [LARGE SCALE GENOMIC DNA]</scope>
    <source>
        <strain evidence="3">17A/GY</strain>
    </source>
</reference>
<feature type="compositionally biased region" description="Pro residues" evidence="1">
    <location>
        <begin position="201"/>
        <end position="220"/>
    </location>
</feature>